<protein>
    <submittedName>
        <fullName evidence="2">Uncharacterized protein</fullName>
    </submittedName>
</protein>
<keyword evidence="3" id="KW-1185">Reference proteome</keyword>
<evidence type="ECO:0000313" key="2">
    <source>
        <dbReference type="EMBL" id="KAK3381718.1"/>
    </source>
</evidence>
<reference evidence="2" key="1">
    <citation type="journal article" date="2023" name="Mol. Phylogenet. Evol.">
        <title>Genome-scale phylogeny and comparative genomics of the fungal order Sordariales.</title>
        <authorList>
            <person name="Hensen N."/>
            <person name="Bonometti L."/>
            <person name="Westerberg I."/>
            <person name="Brannstrom I.O."/>
            <person name="Guillou S."/>
            <person name="Cros-Aarteil S."/>
            <person name="Calhoun S."/>
            <person name="Haridas S."/>
            <person name="Kuo A."/>
            <person name="Mondo S."/>
            <person name="Pangilinan J."/>
            <person name="Riley R."/>
            <person name="LaButti K."/>
            <person name="Andreopoulos B."/>
            <person name="Lipzen A."/>
            <person name="Chen C."/>
            <person name="Yan M."/>
            <person name="Daum C."/>
            <person name="Ng V."/>
            <person name="Clum A."/>
            <person name="Steindorff A."/>
            <person name="Ohm R.A."/>
            <person name="Martin F."/>
            <person name="Silar P."/>
            <person name="Natvig D.O."/>
            <person name="Lalanne C."/>
            <person name="Gautier V."/>
            <person name="Ament-Velasquez S.L."/>
            <person name="Kruys A."/>
            <person name="Hutchinson M.I."/>
            <person name="Powell A.J."/>
            <person name="Barry K."/>
            <person name="Miller A.N."/>
            <person name="Grigoriev I.V."/>
            <person name="Debuchy R."/>
            <person name="Gladieux P."/>
            <person name="Hiltunen Thoren M."/>
            <person name="Johannesson H."/>
        </authorList>
    </citation>
    <scope>NUCLEOTIDE SEQUENCE</scope>
    <source>
        <strain evidence="2">CBS 232.78</strain>
    </source>
</reference>
<organism evidence="2 3">
    <name type="scientific">Podospora didyma</name>
    <dbReference type="NCBI Taxonomy" id="330526"/>
    <lineage>
        <taxon>Eukaryota</taxon>
        <taxon>Fungi</taxon>
        <taxon>Dikarya</taxon>
        <taxon>Ascomycota</taxon>
        <taxon>Pezizomycotina</taxon>
        <taxon>Sordariomycetes</taxon>
        <taxon>Sordariomycetidae</taxon>
        <taxon>Sordariales</taxon>
        <taxon>Podosporaceae</taxon>
        <taxon>Podospora</taxon>
    </lineage>
</organism>
<comment type="caution">
    <text evidence="2">The sequence shown here is derived from an EMBL/GenBank/DDBJ whole genome shotgun (WGS) entry which is preliminary data.</text>
</comment>
<evidence type="ECO:0000256" key="1">
    <source>
        <dbReference type="SAM" id="MobiDB-lite"/>
    </source>
</evidence>
<reference evidence="2" key="2">
    <citation type="submission" date="2023-06" db="EMBL/GenBank/DDBJ databases">
        <authorList>
            <consortium name="Lawrence Berkeley National Laboratory"/>
            <person name="Haridas S."/>
            <person name="Hensen N."/>
            <person name="Bonometti L."/>
            <person name="Westerberg I."/>
            <person name="Brannstrom I.O."/>
            <person name="Guillou S."/>
            <person name="Cros-Aarteil S."/>
            <person name="Calhoun S."/>
            <person name="Kuo A."/>
            <person name="Mondo S."/>
            <person name="Pangilinan J."/>
            <person name="Riley R."/>
            <person name="LaButti K."/>
            <person name="Andreopoulos B."/>
            <person name="Lipzen A."/>
            <person name="Chen C."/>
            <person name="Yanf M."/>
            <person name="Daum C."/>
            <person name="Ng V."/>
            <person name="Clum A."/>
            <person name="Steindorff A."/>
            <person name="Ohm R."/>
            <person name="Martin F."/>
            <person name="Silar P."/>
            <person name="Natvig D."/>
            <person name="Lalanne C."/>
            <person name="Gautier V."/>
            <person name="Ament-velasquez S.L."/>
            <person name="Kruys A."/>
            <person name="Hutchinson M.I."/>
            <person name="Powell A.J."/>
            <person name="Barry K."/>
            <person name="Miller A.N."/>
            <person name="Grigoriev I.V."/>
            <person name="Debuchy R."/>
            <person name="Gladieux P."/>
            <person name="Thoren M.H."/>
            <person name="Johannesson H."/>
        </authorList>
    </citation>
    <scope>NUCLEOTIDE SEQUENCE</scope>
    <source>
        <strain evidence="2">CBS 232.78</strain>
    </source>
</reference>
<proteinExistence type="predicted"/>
<sequence>MRGAQAQASASSRASSLIPSQSRTSVSTTARGVSAVGDEVKSTTITKPRPATRTESTAKAISTKPTEEGVIPCAGTSVAVATPGSDQRDDGTMVKGNDIPSPPPSPPIDPGTHRRKKRSGGGGVSQKKTNPPKKPNTSALPNLAEGSTSQPMHVLLKGHLLALVPVSAPQRRQPSLLFFSSLSPSCYCLSLWAFPI</sequence>
<feature type="region of interest" description="Disordered" evidence="1">
    <location>
        <begin position="1"/>
        <end position="146"/>
    </location>
</feature>
<feature type="compositionally biased region" description="Polar residues" evidence="1">
    <location>
        <begin position="53"/>
        <end position="64"/>
    </location>
</feature>
<dbReference type="Proteomes" id="UP001285441">
    <property type="component" value="Unassembled WGS sequence"/>
</dbReference>
<gene>
    <name evidence="2" type="ORF">B0H63DRAFT_213036</name>
</gene>
<feature type="compositionally biased region" description="Pro residues" evidence="1">
    <location>
        <begin position="100"/>
        <end position="109"/>
    </location>
</feature>
<name>A0AAE0NHN4_9PEZI</name>
<evidence type="ECO:0000313" key="3">
    <source>
        <dbReference type="Proteomes" id="UP001285441"/>
    </source>
</evidence>
<accession>A0AAE0NHN4</accession>
<dbReference type="AlphaFoldDB" id="A0AAE0NHN4"/>
<feature type="compositionally biased region" description="Low complexity" evidence="1">
    <location>
        <begin position="1"/>
        <end position="22"/>
    </location>
</feature>
<dbReference type="EMBL" id="JAULSW010000005">
    <property type="protein sequence ID" value="KAK3381718.1"/>
    <property type="molecule type" value="Genomic_DNA"/>
</dbReference>